<evidence type="ECO:0000313" key="1">
    <source>
        <dbReference type="EMBL" id="CAF0933318.1"/>
    </source>
</evidence>
<accession>A0A814BQW4</accession>
<reference evidence="1" key="1">
    <citation type="submission" date="2021-02" db="EMBL/GenBank/DDBJ databases">
        <authorList>
            <person name="Nowell W R."/>
        </authorList>
    </citation>
    <scope>NUCLEOTIDE SEQUENCE</scope>
    <source>
        <strain evidence="1">Ploen Becks lab</strain>
    </source>
</reference>
<organism evidence="1 2">
    <name type="scientific">Brachionus calyciflorus</name>
    <dbReference type="NCBI Taxonomy" id="104777"/>
    <lineage>
        <taxon>Eukaryota</taxon>
        <taxon>Metazoa</taxon>
        <taxon>Spiralia</taxon>
        <taxon>Gnathifera</taxon>
        <taxon>Rotifera</taxon>
        <taxon>Eurotatoria</taxon>
        <taxon>Monogononta</taxon>
        <taxon>Pseudotrocha</taxon>
        <taxon>Ploima</taxon>
        <taxon>Brachionidae</taxon>
        <taxon>Brachionus</taxon>
    </lineage>
</organism>
<gene>
    <name evidence="1" type="ORF">OXX778_LOCUS13028</name>
</gene>
<sequence length="118" mass="14297">MVNDYSFTENSFIEDVNFSKNRILELSPDLFSLMSEGKVKVNFTENSDFYDFQHMLNHVFVLNNYTETDKEIIKDLFRDEDSSYNFFEENFKILKVYNEKYQEFYAKKSKNDLETKKK</sequence>
<protein>
    <submittedName>
        <fullName evidence="1">Uncharacterized protein</fullName>
    </submittedName>
</protein>
<evidence type="ECO:0000313" key="2">
    <source>
        <dbReference type="Proteomes" id="UP000663879"/>
    </source>
</evidence>
<dbReference type="Proteomes" id="UP000663879">
    <property type="component" value="Unassembled WGS sequence"/>
</dbReference>
<comment type="caution">
    <text evidence="1">The sequence shown here is derived from an EMBL/GenBank/DDBJ whole genome shotgun (WGS) entry which is preliminary data.</text>
</comment>
<keyword evidence="2" id="KW-1185">Reference proteome</keyword>
<dbReference type="EMBL" id="CAJNOC010002441">
    <property type="protein sequence ID" value="CAF0933318.1"/>
    <property type="molecule type" value="Genomic_DNA"/>
</dbReference>
<dbReference type="AlphaFoldDB" id="A0A814BQW4"/>
<name>A0A814BQW4_9BILA</name>
<proteinExistence type="predicted"/>